<evidence type="ECO:0000256" key="1">
    <source>
        <dbReference type="SAM" id="MobiDB-lite"/>
    </source>
</evidence>
<accession>A0AAW2Q7N2</accession>
<evidence type="ECO:0000313" key="2">
    <source>
        <dbReference type="EMBL" id="KAL0363793.1"/>
    </source>
</evidence>
<comment type="caution">
    <text evidence="2">The sequence shown here is derived from an EMBL/GenBank/DDBJ whole genome shotgun (WGS) entry which is preliminary data.</text>
</comment>
<feature type="region of interest" description="Disordered" evidence="1">
    <location>
        <begin position="18"/>
        <end position="46"/>
    </location>
</feature>
<organism evidence="2">
    <name type="scientific">Sesamum angustifolium</name>
    <dbReference type="NCBI Taxonomy" id="2727405"/>
    <lineage>
        <taxon>Eukaryota</taxon>
        <taxon>Viridiplantae</taxon>
        <taxon>Streptophyta</taxon>
        <taxon>Embryophyta</taxon>
        <taxon>Tracheophyta</taxon>
        <taxon>Spermatophyta</taxon>
        <taxon>Magnoliopsida</taxon>
        <taxon>eudicotyledons</taxon>
        <taxon>Gunneridae</taxon>
        <taxon>Pentapetalae</taxon>
        <taxon>asterids</taxon>
        <taxon>lamiids</taxon>
        <taxon>Lamiales</taxon>
        <taxon>Pedaliaceae</taxon>
        <taxon>Sesamum</taxon>
    </lineage>
</organism>
<protein>
    <submittedName>
        <fullName evidence="2">Uncharacterized protein</fullName>
    </submittedName>
</protein>
<sequence length="84" mass="9082">MSVQYEATNDKSVSSVLVGEASTTEAKDKGTGCWRRKNGKTKSATASAESALVSNWAWGKGRGRRFNSHGLQKMYSLIAVKRGT</sequence>
<gene>
    <name evidence="2" type="ORF">Sangu_0476900</name>
</gene>
<reference evidence="2" key="2">
    <citation type="journal article" date="2024" name="Plant">
        <title>Genomic evolution and insights into agronomic trait innovations of Sesamum species.</title>
        <authorList>
            <person name="Miao H."/>
            <person name="Wang L."/>
            <person name="Qu L."/>
            <person name="Liu H."/>
            <person name="Sun Y."/>
            <person name="Le M."/>
            <person name="Wang Q."/>
            <person name="Wei S."/>
            <person name="Zheng Y."/>
            <person name="Lin W."/>
            <person name="Duan Y."/>
            <person name="Cao H."/>
            <person name="Xiong S."/>
            <person name="Wang X."/>
            <person name="Wei L."/>
            <person name="Li C."/>
            <person name="Ma Q."/>
            <person name="Ju M."/>
            <person name="Zhao R."/>
            <person name="Li G."/>
            <person name="Mu C."/>
            <person name="Tian Q."/>
            <person name="Mei H."/>
            <person name="Zhang T."/>
            <person name="Gao T."/>
            <person name="Zhang H."/>
        </authorList>
    </citation>
    <scope>NUCLEOTIDE SEQUENCE</scope>
    <source>
        <strain evidence="2">G01</strain>
    </source>
</reference>
<proteinExistence type="predicted"/>
<reference evidence="2" key="1">
    <citation type="submission" date="2020-06" db="EMBL/GenBank/DDBJ databases">
        <authorList>
            <person name="Li T."/>
            <person name="Hu X."/>
            <person name="Zhang T."/>
            <person name="Song X."/>
            <person name="Zhang H."/>
            <person name="Dai N."/>
            <person name="Sheng W."/>
            <person name="Hou X."/>
            <person name="Wei L."/>
        </authorList>
    </citation>
    <scope>NUCLEOTIDE SEQUENCE</scope>
    <source>
        <strain evidence="2">G01</strain>
        <tissue evidence="2">Leaf</tissue>
    </source>
</reference>
<dbReference type="AlphaFoldDB" id="A0AAW2Q7N2"/>
<dbReference type="EMBL" id="JACGWK010000003">
    <property type="protein sequence ID" value="KAL0363793.1"/>
    <property type="molecule type" value="Genomic_DNA"/>
</dbReference>
<name>A0AAW2Q7N2_9LAMI</name>